<dbReference type="SUPFAM" id="SSF63411">
    <property type="entry name" value="LuxS/MPP-like metallohydrolase"/>
    <property type="match status" value="2"/>
</dbReference>
<dbReference type="Pfam" id="PF05193">
    <property type="entry name" value="Peptidase_M16_C"/>
    <property type="match status" value="1"/>
</dbReference>
<dbReference type="InterPro" id="IPR007863">
    <property type="entry name" value="Peptidase_M16_C"/>
</dbReference>
<dbReference type="PANTHER" id="PTHR11851:SF224">
    <property type="entry name" value="PROCESSING PROTEASE"/>
    <property type="match status" value="1"/>
</dbReference>
<dbReference type="Pfam" id="PF00675">
    <property type="entry name" value="Peptidase_M16"/>
    <property type="match status" value="1"/>
</dbReference>
<organism evidence="3 4">
    <name type="scientific">Aquamicrobium zhengzhouense</name>
    <dbReference type="NCBI Taxonomy" id="2781738"/>
    <lineage>
        <taxon>Bacteria</taxon>
        <taxon>Pseudomonadati</taxon>
        <taxon>Pseudomonadota</taxon>
        <taxon>Alphaproteobacteria</taxon>
        <taxon>Hyphomicrobiales</taxon>
        <taxon>Phyllobacteriaceae</taxon>
        <taxon>Aquamicrobium</taxon>
    </lineage>
</organism>
<evidence type="ECO:0000259" key="2">
    <source>
        <dbReference type="Pfam" id="PF05193"/>
    </source>
</evidence>
<protein>
    <submittedName>
        <fullName evidence="3">Insulinase family protein</fullName>
    </submittedName>
</protein>
<comment type="caution">
    <text evidence="3">The sequence shown here is derived from an EMBL/GenBank/DDBJ whole genome shotgun (WGS) entry which is preliminary data.</text>
</comment>
<dbReference type="InterPro" id="IPR050361">
    <property type="entry name" value="MPP/UQCRC_Complex"/>
</dbReference>
<keyword evidence="4" id="KW-1185">Reference proteome</keyword>
<feature type="domain" description="Peptidase M16 C-terminal" evidence="2">
    <location>
        <begin position="201"/>
        <end position="376"/>
    </location>
</feature>
<evidence type="ECO:0000313" key="3">
    <source>
        <dbReference type="EMBL" id="MBI1621142.1"/>
    </source>
</evidence>
<reference evidence="3 4" key="1">
    <citation type="submission" date="2020-10" db="EMBL/GenBank/DDBJ databases">
        <title>Aquamicrobium zhengzhouensis sp. nov., a exopolysaccharide producing bacterium isolated from farmland soil.</title>
        <authorList>
            <person name="Wang X."/>
        </authorList>
    </citation>
    <scope>NUCLEOTIDE SEQUENCE [LARGE SCALE GENOMIC DNA]</scope>
    <source>
        <strain evidence="4">cd-1</strain>
    </source>
</reference>
<sequence length="449" mass="49384">MQMNSGLSRLSQFLATVLLAVAFVTMPAILSARAAVDIQEVKSDSGVTAWLVEDYTVPIVTVRFSFKGGSTQDPAGKEGLANLMTGLFDEGAGDLDSDAFQERLDEVGAEMRFSATRDSIYGEMRMLAEERENAFELLQLAVTSPRFDQEPVDRIRGQINTRIQRDMRDPNSLGMEKFAQAIYGDHPYARRSDGTIESLGSITTDDLHAFHKRIFARGKLNVAVVGAIDAETLKNELDRVFGSLPQDPDLTKIDRIQPKLGQLVNYPYDLPQATLQFVYPGLEREDPEFFPAFIMNHVLGGGTFSSRLFNEVREKRGLAYGVGSGLQTSDYADALIIGTSTRADRAQEALDVLRETIAKVADEGITDEELATAKTYLIGAYPINNLDSSTAVASTLLELQRDKLGIDYIDRRVGYIEGVTKQQVKDAAQRLLTADPAILVVGPEMPKAE</sequence>
<dbReference type="Gene3D" id="3.30.830.10">
    <property type="entry name" value="Metalloenzyme, LuxS/M16 peptidase-like"/>
    <property type="match status" value="2"/>
</dbReference>
<evidence type="ECO:0000313" key="4">
    <source>
        <dbReference type="Proteomes" id="UP000601789"/>
    </source>
</evidence>
<dbReference type="InterPro" id="IPR011249">
    <property type="entry name" value="Metalloenz_LuxS/M16"/>
</dbReference>
<feature type="domain" description="Peptidase M16 N-terminal" evidence="1">
    <location>
        <begin position="53"/>
        <end position="189"/>
    </location>
</feature>
<proteinExistence type="predicted"/>
<dbReference type="PANTHER" id="PTHR11851">
    <property type="entry name" value="METALLOPROTEASE"/>
    <property type="match status" value="1"/>
</dbReference>
<evidence type="ECO:0000259" key="1">
    <source>
        <dbReference type="Pfam" id="PF00675"/>
    </source>
</evidence>
<dbReference type="InterPro" id="IPR011765">
    <property type="entry name" value="Pept_M16_N"/>
</dbReference>
<dbReference type="EMBL" id="JADGMQ010000006">
    <property type="protein sequence ID" value="MBI1621142.1"/>
    <property type="molecule type" value="Genomic_DNA"/>
</dbReference>
<gene>
    <name evidence="3" type="ORF">IOD40_10760</name>
</gene>
<name>A0ABS0SD02_9HYPH</name>
<accession>A0ABS0SD02</accession>
<dbReference type="Proteomes" id="UP000601789">
    <property type="component" value="Unassembled WGS sequence"/>
</dbReference>